<accession>A0A0C2CS97</accession>
<evidence type="ECO:0000256" key="1">
    <source>
        <dbReference type="SAM" id="MobiDB-lite"/>
    </source>
</evidence>
<reference evidence="2 3" key="1">
    <citation type="submission" date="2014-12" db="EMBL/GenBank/DDBJ databases">
        <title>Genome assembly of Enhygromyxa salina DSM 15201.</title>
        <authorList>
            <person name="Sharma G."/>
            <person name="Subramanian S."/>
        </authorList>
    </citation>
    <scope>NUCLEOTIDE SEQUENCE [LARGE SCALE GENOMIC DNA]</scope>
    <source>
        <strain evidence="2 3">DSM 15201</strain>
    </source>
</reference>
<dbReference type="EMBL" id="JMCC02000127">
    <property type="protein sequence ID" value="KIG12525.1"/>
    <property type="molecule type" value="Genomic_DNA"/>
</dbReference>
<name>A0A0C2CS97_9BACT</name>
<dbReference type="AlphaFoldDB" id="A0A0C2CS97"/>
<dbReference type="Proteomes" id="UP000031599">
    <property type="component" value="Unassembled WGS sequence"/>
</dbReference>
<dbReference type="RefSeq" id="WP_052557557.1">
    <property type="nucleotide sequence ID" value="NZ_JMCC02000127.1"/>
</dbReference>
<evidence type="ECO:0000313" key="3">
    <source>
        <dbReference type="Proteomes" id="UP000031599"/>
    </source>
</evidence>
<gene>
    <name evidence="2" type="ORF">DB30_01287</name>
</gene>
<sequence length="145" mass="15308">MHRRQLPIVSPCHEDWNDMTGAGAARHCESCDESVQDLSAMSSDDARAFLREHGEQQPCVRYRFDRAGRLLFAAALGMAASGCLMGKMPSECESPPPDPVASPVEGPVGMNAEDEAGGEAQGSEVIEAPEPGAGTEPDTDPQNPG</sequence>
<feature type="region of interest" description="Disordered" evidence="1">
    <location>
        <begin position="85"/>
        <end position="145"/>
    </location>
</feature>
<evidence type="ECO:0000313" key="2">
    <source>
        <dbReference type="EMBL" id="KIG12525.1"/>
    </source>
</evidence>
<comment type="caution">
    <text evidence="2">The sequence shown here is derived from an EMBL/GenBank/DDBJ whole genome shotgun (WGS) entry which is preliminary data.</text>
</comment>
<protein>
    <submittedName>
        <fullName evidence="2">Uncharacterized protein</fullName>
    </submittedName>
</protein>
<proteinExistence type="predicted"/>
<organism evidence="2 3">
    <name type="scientific">Enhygromyxa salina</name>
    <dbReference type="NCBI Taxonomy" id="215803"/>
    <lineage>
        <taxon>Bacteria</taxon>
        <taxon>Pseudomonadati</taxon>
        <taxon>Myxococcota</taxon>
        <taxon>Polyangia</taxon>
        <taxon>Nannocystales</taxon>
        <taxon>Nannocystaceae</taxon>
        <taxon>Enhygromyxa</taxon>
    </lineage>
</organism>